<evidence type="ECO:0000256" key="2">
    <source>
        <dbReference type="ARBA" id="ARBA00009174"/>
    </source>
</evidence>
<comment type="subcellular location">
    <subcellularLocation>
        <location evidence="1 9">Cytoplasm</location>
    </subcellularLocation>
</comment>
<evidence type="ECO:0000256" key="5">
    <source>
        <dbReference type="ARBA" id="ARBA00022556"/>
    </source>
</evidence>
<reference evidence="11" key="1">
    <citation type="submission" date="2020-01" db="EMBL/GenBank/DDBJ databases">
        <title>'Steroidobacter agaridevorans' sp. nov., agar-degrading bacteria isolated from rhizosphere soils.</title>
        <authorList>
            <person name="Ikenaga M."/>
            <person name="Kataoka M."/>
            <person name="Murouchi A."/>
            <person name="Katsuragi S."/>
            <person name="Sakai M."/>
        </authorList>
    </citation>
    <scope>NUCLEOTIDE SEQUENCE [LARGE SCALE GENOMIC DNA]</scope>
    <source>
        <strain evidence="11">YU21-B</strain>
    </source>
</reference>
<dbReference type="FunFam" id="3.10.129.10:FF:000001">
    <property type="entry name" value="3-hydroxyacyl-[acyl-carrier-protein] dehydratase FabZ"/>
    <property type="match status" value="1"/>
</dbReference>
<evidence type="ECO:0000256" key="3">
    <source>
        <dbReference type="ARBA" id="ARBA00022490"/>
    </source>
</evidence>
<keyword evidence="5 9" id="KW-0441">Lipid A biosynthesis</keyword>
<dbReference type="InterPro" id="IPR013114">
    <property type="entry name" value="FabA_FabZ"/>
</dbReference>
<evidence type="ECO:0000256" key="7">
    <source>
        <dbReference type="ARBA" id="ARBA00023239"/>
    </source>
</evidence>
<dbReference type="GO" id="GO:0005737">
    <property type="term" value="C:cytoplasm"/>
    <property type="evidence" value="ECO:0007669"/>
    <property type="project" value="UniProtKB-SubCell"/>
</dbReference>
<dbReference type="EMBL" id="BLJN01000002">
    <property type="protein sequence ID" value="GFE80750.1"/>
    <property type="molecule type" value="Genomic_DNA"/>
</dbReference>
<gene>
    <name evidence="9 10" type="primary">fabZ</name>
    <name evidence="10" type="ORF">GCM10011487_27500</name>
</gene>
<feature type="active site" evidence="9">
    <location>
        <position position="64"/>
    </location>
</feature>
<dbReference type="InterPro" id="IPR029069">
    <property type="entry name" value="HotDog_dom_sf"/>
</dbReference>
<keyword evidence="3 9" id="KW-0963">Cytoplasm</keyword>
<evidence type="ECO:0000313" key="11">
    <source>
        <dbReference type="Proteomes" id="UP000445000"/>
    </source>
</evidence>
<name>A0A829YBU0_9GAMM</name>
<dbReference type="Proteomes" id="UP000445000">
    <property type="component" value="Unassembled WGS sequence"/>
</dbReference>
<dbReference type="AlphaFoldDB" id="A0A829YBU0"/>
<dbReference type="CDD" id="cd01288">
    <property type="entry name" value="FabZ"/>
    <property type="match status" value="1"/>
</dbReference>
<dbReference type="Gene3D" id="3.10.129.10">
    <property type="entry name" value="Hotdog Thioesterase"/>
    <property type="match status" value="1"/>
</dbReference>
<dbReference type="HAMAP" id="MF_00406">
    <property type="entry name" value="FabZ"/>
    <property type="match status" value="1"/>
</dbReference>
<dbReference type="SUPFAM" id="SSF54637">
    <property type="entry name" value="Thioesterase/thiol ester dehydrase-isomerase"/>
    <property type="match status" value="1"/>
</dbReference>
<dbReference type="GO" id="GO:0006633">
    <property type="term" value="P:fatty acid biosynthetic process"/>
    <property type="evidence" value="ECO:0007669"/>
    <property type="project" value="UniProtKB-UniRule"/>
</dbReference>
<evidence type="ECO:0000256" key="1">
    <source>
        <dbReference type="ARBA" id="ARBA00004496"/>
    </source>
</evidence>
<comment type="function">
    <text evidence="8 9">Involved in unsaturated fatty acids biosynthesis. Catalyzes the dehydration of short chain beta-hydroxyacyl-ACPs and long chain saturated and unsaturated beta-hydroxyacyl-ACPs.</text>
</comment>
<dbReference type="EC" id="4.2.1.59" evidence="9"/>
<comment type="caution">
    <text evidence="10">The sequence shown here is derived from an EMBL/GenBank/DDBJ whole genome shotgun (WGS) entry which is preliminary data.</text>
</comment>
<keyword evidence="6 9" id="KW-0443">Lipid metabolism</keyword>
<organism evidence="10 11">
    <name type="scientific">Steroidobacter agaridevorans</name>
    <dbReference type="NCBI Taxonomy" id="2695856"/>
    <lineage>
        <taxon>Bacteria</taxon>
        <taxon>Pseudomonadati</taxon>
        <taxon>Pseudomonadota</taxon>
        <taxon>Gammaproteobacteria</taxon>
        <taxon>Steroidobacterales</taxon>
        <taxon>Steroidobacteraceae</taxon>
        <taxon>Steroidobacter</taxon>
    </lineage>
</organism>
<dbReference type="GO" id="GO:0019171">
    <property type="term" value="F:(3R)-hydroxyacyl-[acyl-carrier-protein] dehydratase activity"/>
    <property type="evidence" value="ECO:0007669"/>
    <property type="project" value="UniProtKB-EC"/>
</dbReference>
<dbReference type="InterPro" id="IPR010084">
    <property type="entry name" value="FabZ"/>
</dbReference>
<evidence type="ECO:0000256" key="6">
    <source>
        <dbReference type="ARBA" id="ARBA00023098"/>
    </source>
</evidence>
<dbReference type="PANTHER" id="PTHR30272">
    <property type="entry name" value="3-HYDROXYACYL-[ACYL-CARRIER-PROTEIN] DEHYDRATASE"/>
    <property type="match status" value="1"/>
</dbReference>
<keyword evidence="4 9" id="KW-0444">Lipid biosynthesis</keyword>
<dbReference type="Pfam" id="PF07977">
    <property type="entry name" value="FabA"/>
    <property type="match status" value="1"/>
</dbReference>
<keyword evidence="11" id="KW-1185">Reference proteome</keyword>
<accession>A0A829YBU0</accession>
<comment type="catalytic activity">
    <reaction evidence="9">
        <text>a (3R)-hydroxyacyl-[ACP] = a (2E)-enoyl-[ACP] + H2O</text>
        <dbReference type="Rhea" id="RHEA:13097"/>
        <dbReference type="Rhea" id="RHEA-COMP:9925"/>
        <dbReference type="Rhea" id="RHEA-COMP:9945"/>
        <dbReference type="ChEBI" id="CHEBI:15377"/>
        <dbReference type="ChEBI" id="CHEBI:78784"/>
        <dbReference type="ChEBI" id="CHEBI:78827"/>
        <dbReference type="EC" id="4.2.1.59"/>
    </reaction>
</comment>
<dbReference type="GO" id="GO:0009245">
    <property type="term" value="P:lipid A biosynthetic process"/>
    <property type="evidence" value="ECO:0007669"/>
    <property type="project" value="UniProtKB-UniRule"/>
</dbReference>
<comment type="similarity">
    <text evidence="2 9">Belongs to the thioester dehydratase family. FabZ subfamily.</text>
</comment>
<dbReference type="NCBIfam" id="NF000582">
    <property type="entry name" value="PRK00006.1"/>
    <property type="match status" value="1"/>
</dbReference>
<evidence type="ECO:0000256" key="4">
    <source>
        <dbReference type="ARBA" id="ARBA00022516"/>
    </source>
</evidence>
<sequence length="163" mass="18249">MTDSTPEQGQGAGDVLKMDIHEVMRRLPHRYPFLLVDRVLECVSGKHIRALKNVTINEPFFPGHFPHRPVFPGVIILEALAQTAGILAFVTAGVYPDEHRQLYFVGIDKARFRKPVEPGDQLILKATLERSIRGIWKFSTIAEVDGQEACSAEMMVAPGETRK</sequence>
<protein>
    <recommendedName>
        <fullName evidence="9">3-hydroxyacyl-[acyl-carrier-protein] dehydratase FabZ</fullName>
        <ecNumber evidence="9">4.2.1.59</ecNumber>
    </recommendedName>
    <alternativeName>
        <fullName evidence="9">(3R)-hydroxymyristoyl-[acyl-carrier-protein] dehydratase</fullName>
        <shortName evidence="9">(3R)-hydroxymyristoyl-ACP dehydrase</shortName>
    </alternativeName>
    <alternativeName>
        <fullName evidence="9">Beta-hydroxyacyl-ACP dehydratase</fullName>
    </alternativeName>
</protein>
<proteinExistence type="inferred from homology"/>
<dbReference type="RefSeq" id="WP_407700206.1">
    <property type="nucleotide sequence ID" value="NZ_BLJN01000002.1"/>
</dbReference>
<keyword evidence="7 9" id="KW-0456">Lyase</keyword>
<dbReference type="NCBIfam" id="TIGR01750">
    <property type="entry name" value="fabZ"/>
    <property type="match status" value="1"/>
</dbReference>
<evidence type="ECO:0000313" key="10">
    <source>
        <dbReference type="EMBL" id="GFE80750.1"/>
    </source>
</evidence>
<evidence type="ECO:0000256" key="9">
    <source>
        <dbReference type="HAMAP-Rule" id="MF_00406"/>
    </source>
</evidence>
<dbReference type="PANTHER" id="PTHR30272:SF1">
    <property type="entry name" value="3-HYDROXYACYL-[ACYL-CARRIER-PROTEIN] DEHYDRATASE"/>
    <property type="match status" value="1"/>
</dbReference>
<evidence type="ECO:0000256" key="8">
    <source>
        <dbReference type="ARBA" id="ARBA00025049"/>
    </source>
</evidence>
<dbReference type="GO" id="GO:0016020">
    <property type="term" value="C:membrane"/>
    <property type="evidence" value="ECO:0007669"/>
    <property type="project" value="GOC"/>
</dbReference>